<name>A0A642UJ27_9ASCO</name>
<dbReference type="GO" id="GO:0043332">
    <property type="term" value="C:mating projection tip"/>
    <property type="evidence" value="ECO:0007669"/>
    <property type="project" value="TreeGrafter"/>
</dbReference>
<feature type="coiled-coil region" evidence="3">
    <location>
        <begin position="171"/>
        <end position="198"/>
    </location>
</feature>
<dbReference type="InterPro" id="IPR004148">
    <property type="entry name" value="BAR_dom"/>
</dbReference>
<evidence type="ECO:0000256" key="4">
    <source>
        <dbReference type="SAM" id="MobiDB-lite"/>
    </source>
</evidence>
<dbReference type="SUPFAM" id="SSF50044">
    <property type="entry name" value="SH3-domain"/>
    <property type="match status" value="1"/>
</dbReference>
<gene>
    <name evidence="6" type="ORF">TRICI_006661</name>
</gene>
<dbReference type="GO" id="GO:0008289">
    <property type="term" value="F:lipid binding"/>
    <property type="evidence" value="ECO:0007669"/>
    <property type="project" value="TreeGrafter"/>
</dbReference>
<feature type="compositionally biased region" description="Low complexity" evidence="4">
    <location>
        <begin position="338"/>
        <end position="348"/>
    </location>
</feature>
<dbReference type="Pfam" id="PF00018">
    <property type="entry name" value="SH3_1"/>
    <property type="match status" value="1"/>
</dbReference>
<keyword evidence="1 2" id="KW-0728">SH3 domain</keyword>
<dbReference type="AlphaFoldDB" id="A0A642UJ27"/>
<dbReference type="InterPro" id="IPR046982">
    <property type="entry name" value="BIN3/RVS161-like"/>
</dbReference>
<dbReference type="GO" id="GO:0031097">
    <property type="term" value="C:medial cortex"/>
    <property type="evidence" value="ECO:0007669"/>
    <property type="project" value="TreeGrafter"/>
</dbReference>
<dbReference type="InterPro" id="IPR027267">
    <property type="entry name" value="AH/BAR_dom_sf"/>
</dbReference>
<comment type="caution">
    <text evidence="6">The sequence shown here is derived from an EMBL/GenBank/DDBJ whole genome shotgun (WGS) entry which is preliminary data.</text>
</comment>
<dbReference type="OrthoDB" id="10255128at2759"/>
<dbReference type="SMART" id="SM00326">
    <property type="entry name" value="SH3"/>
    <property type="match status" value="1"/>
</dbReference>
<keyword evidence="3" id="KW-0175">Coiled coil</keyword>
<evidence type="ECO:0000256" key="3">
    <source>
        <dbReference type="SAM" id="Coils"/>
    </source>
</evidence>
<dbReference type="PRINTS" id="PR00452">
    <property type="entry name" value="SH3DOMAIN"/>
</dbReference>
<evidence type="ECO:0000256" key="2">
    <source>
        <dbReference type="PROSITE-ProRule" id="PRU00192"/>
    </source>
</evidence>
<protein>
    <recommendedName>
        <fullName evidence="5">SH3 domain-containing protein</fullName>
    </recommendedName>
</protein>
<dbReference type="PROSITE" id="PS50002">
    <property type="entry name" value="SH3"/>
    <property type="match status" value="1"/>
</dbReference>
<dbReference type="VEuPathDB" id="FungiDB:TRICI_006661"/>
<proteinExistence type="predicted"/>
<dbReference type="Pfam" id="PF03114">
    <property type="entry name" value="BAR"/>
    <property type="match status" value="1"/>
</dbReference>
<feature type="domain" description="SH3" evidence="5">
    <location>
        <begin position="381"/>
        <end position="443"/>
    </location>
</feature>
<organism evidence="6 7">
    <name type="scientific">Trichomonascus ciferrii</name>
    <dbReference type="NCBI Taxonomy" id="44093"/>
    <lineage>
        <taxon>Eukaryota</taxon>
        <taxon>Fungi</taxon>
        <taxon>Dikarya</taxon>
        <taxon>Ascomycota</taxon>
        <taxon>Saccharomycotina</taxon>
        <taxon>Dipodascomycetes</taxon>
        <taxon>Dipodascales</taxon>
        <taxon>Trichomonascaceae</taxon>
        <taxon>Trichomonascus</taxon>
        <taxon>Trichomonascus ciferrii complex</taxon>
    </lineage>
</organism>
<dbReference type="PANTHER" id="PTHR47174">
    <property type="entry name" value="BRIDGING INTEGRATOR 3"/>
    <property type="match status" value="1"/>
</dbReference>
<evidence type="ECO:0000313" key="7">
    <source>
        <dbReference type="Proteomes" id="UP000761534"/>
    </source>
</evidence>
<dbReference type="EMBL" id="SWFS01000556">
    <property type="protein sequence ID" value="KAA8897784.1"/>
    <property type="molecule type" value="Genomic_DNA"/>
</dbReference>
<dbReference type="Gene3D" id="2.30.30.40">
    <property type="entry name" value="SH3 Domains"/>
    <property type="match status" value="1"/>
</dbReference>
<dbReference type="GO" id="GO:1990528">
    <property type="term" value="C:Rvs161p-Rvs167p complex"/>
    <property type="evidence" value="ECO:0007669"/>
    <property type="project" value="TreeGrafter"/>
</dbReference>
<dbReference type="GO" id="GO:0051666">
    <property type="term" value="P:actin cortical patch localization"/>
    <property type="evidence" value="ECO:0007669"/>
    <property type="project" value="InterPro"/>
</dbReference>
<dbReference type="SUPFAM" id="SSF103657">
    <property type="entry name" value="BAR/IMD domain-like"/>
    <property type="match status" value="1"/>
</dbReference>
<evidence type="ECO:0000256" key="1">
    <source>
        <dbReference type="ARBA" id="ARBA00022443"/>
    </source>
</evidence>
<keyword evidence="7" id="KW-1185">Reference proteome</keyword>
<sequence>MFRGTKKAIARAPHRVLGDKSDEDRVIVDWANDFECGERVLQGLAKEIESFVSGWHQMLATQQAAVTTLVSIYEAPVEGEHNRARLPQETPRSVMVALTQYMATLDTVRERTDPVVVGLRISSAAKCTKCKECFETVRKALTKRDHKKQDFDRHFNTVDKLVRKSYEQELTNREQQQLARAEEELDAALQLFHSHDEKIKTFIPHMLSTVSEFLDLLTATLALTQLKAVEILRDEMHRYCQQYGFSEHGDVIAQWRERYEPVNEKIEALETPKISPSTSDKTHLLSPSEITSSLEHVVHAITPSKDIKLSSSDKGMFRCLDDPLPSLEGQHFHPSRQNNSPASSSPASTVVNPRAEAETNRVRGLSSSSARALSVEYKIPESNEFATAIYSFPGYEPGDVAFQLGDRIKVLDHGDETDSCWWFGQTNDGRLGLFPYNYVKLDD</sequence>
<accession>A0A642UJ27</accession>
<feature type="region of interest" description="Disordered" evidence="4">
    <location>
        <begin position="328"/>
        <end position="361"/>
    </location>
</feature>
<dbReference type="InterPro" id="IPR036028">
    <property type="entry name" value="SH3-like_dom_sf"/>
</dbReference>
<dbReference type="GO" id="GO:0097320">
    <property type="term" value="P:plasma membrane tubulation"/>
    <property type="evidence" value="ECO:0007669"/>
    <property type="project" value="TreeGrafter"/>
</dbReference>
<dbReference type="GO" id="GO:0006897">
    <property type="term" value="P:endocytosis"/>
    <property type="evidence" value="ECO:0007669"/>
    <property type="project" value="InterPro"/>
</dbReference>
<dbReference type="PANTHER" id="PTHR47174:SF1">
    <property type="entry name" value="REDUCED VIABILITY UPON STARVATION PROTEIN 167"/>
    <property type="match status" value="1"/>
</dbReference>
<dbReference type="InterPro" id="IPR001452">
    <property type="entry name" value="SH3_domain"/>
</dbReference>
<dbReference type="GO" id="GO:0030479">
    <property type="term" value="C:actin cortical patch"/>
    <property type="evidence" value="ECO:0007669"/>
    <property type="project" value="TreeGrafter"/>
</dbReference>
<evidence type="ECO:0000259" key="5">
    <source>
        <dbReference type="PROSITE" id="PS50002"/>
    </source>
</evidence>
<evidence type="ECO:0000313" key="6">
    <source>
        <dbReference type="EMBL" id="KAA8897784.1"/>
    </source>
</evidence>
<dbReference type="Gene3D" id="1.20.1270.60">
    <property type="entry name" value="Arfaptin homology (AH) domain/BAR domain"/>
    <property type="match status" value="1"/>
</dbReference>
<dbReference type="Proteomes" id="UP000761534">
    <property type="component" value="Unassembled WGS sequence"/>
</dbReference>
<reference evidence="6" key="1">
    <citation type="journal article" date="2019" name="G3 (Bethesda)">
        <title>Genome Assemblies of Two Rare Opportunistic Yeast Pathogens: Diutina rugosa (syn. Candida rugosa) and Trichomonascus ciferrii (syn. Candida ciferrii).</title>
        <authorList>
            <person name="Mixao V."/>
            <person name="Saus E."/>
            <person name="Hansen A.P."/>
            <person name="Lass-Florl C."/>
            <person name="Gabaldon T."/>
        </authorList>
    </citation>
    <scope>NUCLEOTIDE SEQUENCE</scope>
    <source>
        <strain evidence="6">CBS 4856</strain>
    </source>
</reference>